<dbReference type="OrthoDB" id="5243643at2"/>
<evidence type="ECO:0000313" key="8">
    <source>
        <dbReference type="EMBL" id="ROZ65708.1"/>
    </source>
</evidence>
<evidence type="ECO:0000256" key="3">
    <source>
        <dbReference type="ARBA" id="ARBA00022723"/>
    </source>
</evidence>
<reference evidence="8 9" key="1">
    <citation type="submission" date="2018-10" db="EMBL/GenBank/DDBJ databases">
        <title>Kocuria sp. M5W7-7, whole genome shotgun sequence.</title>
        <authorList>
            <person name="Tuo L."/>
        </authorList>
    </citation>
    <scope>NUCLEOTIDE SEQUENCE [LARGE SCALE GENOMIC DNA]</scope>
    <source>
        <strain evidence="8 9">M5W7-7</strain>
    </source>
</reference>
<dbReference type="PANTHER" id="PTHR43756">
    <property type="entry name" value="CHOLINE MONOOXYGENASE, CHLOROPLASTIC"/>
    <property type="match status" value="1"/>
</dbReference>
<name>A0A3N3ZTQ2_9MICC</name>
<keyword evidence="9" id="KW-1185">Reference proteome</keyword>
<sequence>MTGTRVVEASAIPHPGDFITVRVDATPYLVTHDANGQVHVLVNTCTHQAATVCRATSGNADSFECPNHFWVYRNDGTFVGSRLALATGREAPADPSKNLASVPFTVADGWIVAHTD</sequence>
<keyword evidence="5" id="KW-0408">Iron</keyword>
<dbReference type="PANTHER" id="PTHR43756:SF1">
    <property type="entry name" value="3-PHENYLPROPIONATE_CINNAMIC ACID DIOXYGENASE SUBUNIT ALPHA"/>
    <property type="match status" value="1"/>
</dbReference>
<evidence type="ECO:0000256" key="6">
    <source>
        <dbReference type="ARBA" id="ARBA00023014"/>
    </source>
</evidence>
<organism evidence="8 9">
    <name type="scientific">Kocuria soli</name>
    <dbReference type="NCBI Taxonomy" id="2485125"/>
    <lineage>
        <taxon>Bacteria</taxon>
        <taxon>Bacillati</taxon>
        <taxon>Actinomycetota</taxon>
        <taxon>Actinomycetes</taxon>
        <taxon>Micrococcales</taxon>
        <taxon>Micrococcaceae</taxon>
        <taxon>Kocuria</taxon>
    </lineage>
</organism>
<dbReference type="PROSITE" id="PS51296">
    <property type="entry name" value="RIESKE"/>
    <property type="match status" value="1"/>
</dbReference>
<evidence type="ECO:0000256" key="5">
    <source>
        <dbReference type="ARBA" id="ARBA00023004"/>
    </source>
</evidence>
<comment type="caution">
    <text evidence="8">The sequence shown here is derived from an EMBL/GenBank/DDBJ whole genome shotgun (WGS) entry which is preliminary data.</text>
</comment>
<dbReference type="InterPro" id="IPR036922">
    <property type="entry name" value="Rieske_2Fe-2S_sf"/>
</dbReference>
<dbReference type="SUPFAM" id="SSF50022">
    <property type="entry name" value="ISP domain"/>
    <property type="match status" value="1"/>
</dbReference>
<dbReference type="GO" id="GO:0016705">
    <property type="term" value="F:oxidoreductase activity, acting on paired donors, with incorporation or reduction of molecular oxygen"/>
    <property type="evidence" value="ECO:0007669"/>
    <property type="project" value="UniProtKB-ARBA"/>
</dbReference>
<dbReference type="RefSeq" id="WP_123823600.1">
    <property type="nucleotide sequence ID" value="NZ_RKMF01000001.1"/>
</dbReference>
<dbReference type="InterPro" id="IPR001663">
    <property type="entry name" value="Rng_hydr_dOase-A"/>
</dbReference>
<feature type="domain" description="Rieske" evidence="7">
    <location>
        <begin position="5"/>
        <end position="113"/>
    </location>
</feature>
<dbReference type="PRINTS" id="PR00090">
    <property type="entry name" value="RNGDIOXGNASE"/>
</dbReference>
<dbReference type="EMBL" id="RKMF01000001">
    <property type="protein sequence ID" value="ROZ65708.1"/>
    <property type="molecule type" value="Genomic_DNA"/>
</dbReference>
<protein>
    <recommendedName>
        <fullName evidence="7">Rieske domain-containing protein</fullName>
    </recommendedName>
</protein>
<dbReference type="GO" id="GO:0004497">
    <property type="term" value="F:monooxygenase activity"/>
    <property type="evidence" value="ECO:0007669"/>
    <property type="project" value="UniProtKB-ARBA"/>
</dbReference>
<evidence type="ECO:0000259" key="7">
    <source>
        <dbReference type="PROSITE" id="PS51296"/>
    </source>
</evidence>
<dbReference type="Gene3D" id="2.102.10.10">
    <property type="entry name" value="Rieske [2Fe-2S] iron-sulphur domain"/>
    <property type="match status" value="1"/>
</dbReference>
<dbReference type="GO" id="GO:0046872">
    <property type="term" value="F:metal ion binding"/>
    <property type="evidence" value="ECO:0007669"/>
    <property type="project" value="UniProtKB-KW"/>
</dbReference>
<proteinExistence type="inferred from homology"/>
<keyword evidence="2" id="KW-0001">2Fe-2S</keyword>
<evidence type="ECO:0000313" key="9">
    <source>
        <dbReference type="Proteomes" id="UP000270616"/>
    </source>
</evidence>
<dbReference type="InterPro" id="IPR017941">
    <property type="entry name" value="Rieske_2Fe-2S"/>
</dbReference>
<evidence type="ECO:0000256" key="2">
    <source>
        <dbReference type="ARBA" id="ARBA00022714"/>
    </source>
</evidence>
<dbReference type="Proteomes" id="UP000270616">
    <property type="component" value="Unassembled WGS sequence"/>
</dbReference>
<keyword evidence="6" id="KW-0411">Iron-sulfur</keyword>
<accession>A0A3N3ZTQ2</accession>
<gene>
    <name evidence="8" type="ORF">EDL96_01085</name>
</gene>
<dbReference type="Pfam" id="PF00355">
    <property type="entry name" value="Rieske"/>
    <property type="match status" value="1"/>
</dbReference>
<comment type="similarity">
    <text evidence="1">Belongs to the bacterial ring-hydroxylating dioxygenase alpha subunit family.</text>
</comment>
<dbReference type="AlphaFoldDB" id="A0A3N3ZTQ2"/>
<keyword evidence="4" id="KW-0560">Oxidoreductase</keyword>
<evidence type="ECO:0000256" key="4">
    <source>
        <dbReference type="ARBA" id="ARBA00023002"/>
    </source>
</evidence>
<keyword evidence="3" id="KW-0479">Metal-binding</keyword>
<evidence type="ECO:0000256" key="1">
    <source>
        <dbReference type="ARBA" id="ARBA00008751"/>
    </source>
</evidence>
<dbReference type="GO" id="GO:0051537">
    <property type="term" value="F:2 iron, 2 sulfur cluster binding"/>
    <property type="evidence" value="ECO:0007669"/>
    <property type="project" value="UniProtKB-KW"/>
</dbReference>